<keyword evidence="2" id="KW-1185">Reference proteome</keyword>
<accession>A0ACB9J2G4</accession>
<evidence type="ECO:0000313" key="1">
    <source>
        <dbReference type="EMBL" id="KAI3814643.1"/>
    </source>
</evidence>
<dbReference type="Proteomes" id="UP001056120">
    <property type="component" value="Linkage Group LG05"/>
</dbReference>
<comment type="caution">
    <text evidence="1">The sequence shown here is derived from an EMBL/GenBank/DDBJ whole genome shotgun (WGS) entry which is preliminary data.</text>
</comment>
<sequence length="90" mass="10463">MNRYLRGFIFSPSTQLFRIHNPWFCDFCLYSEIEASKFSLLLLLQGLRMLPSKSLITYKLKSSKTKPKVKNVHNTQHVVEGTLISPTNEM</sequence>
<protein>
    <submittedName>
        <fullName evidence="1">Uncharacterized protein</fullName>
    </submittedName>
</protein>
<gene>
    <name evidence="1" type="ORF">L1987_14286</name>
</gene>
<proteinExistence type="predicted"/>
<name>A0ACB9J2G4_9ASTR</name>
<reference evidence="2" key="1">
    <citation type="journal article" date="2022" name="Mol. Ecol. Resour.">
        <title>The genomes of chicory, endive, great burdock and yacon provide insights into Asteraceae palaeo-polyploidization history and plant inulin production.</title>
        <authorList>
            <person name="Fan W."/>
            <person name="Wang S."/>
            <person name="Wang H."/>
            <person name="Wang A."/>
            <person name="Jiang F."/>
            <person name="Liu H."/>
            <person name="Zhao H."/>
            <person name="Xu D."/>
            <person name="Zhang Y."/>
        </authorList>
    </citation>
    <scope>NUCLEOTIDE SEQUENCE [LARGE SCALE GENOMIC DNA]</scope>
    <source>
        <strain evidence="2">cv. Yunnan</strain>
    </source>
</reference>
<evidence type="ECO:0000313" key="2">
    <source>
        <dbReference type="Proteomes" id="UP001056120"/>
    </source>
</evidence>
<reference evidence="1 2" key="2">
    <citation type="journal article" date="2022" name="Mol. Ecol. Resour.">
        <title>The genomes of chicory, endive, great burdock and yacon provide insights into Asteraceae paleo-polyploidization history and plant inulin production.</title>
        <authorList>
            <person name="Fan W."/>
            <person name="Wang S."/>
            <person name="Wang H."/>
            <person name="Wang A."/>
            <person name="Jiang F."/>
            <person name="Liu H."/>
            <person name="Zhao H."/>
            <person name="Xu D."/>
            <person name="Zhang Y."/>
        </authorList>
    </citation>
    <scope>NUCLEOTIDE SEQUENCE [LARGE SCALE GENOMIC DNA]</scope>
    <source>
        <strain evidence="2">cv. Yunnan</strain>
        <tissue evidence="1">Leaves</tissue>
    </source>
</reference>
<organism evidence="1 2">
    <name type="scientific">Smallanthus sonchifolius</name>
    <dbReference type="NCBI Taxonomy" id="185202"/>
    <lineage>
        <taxon>Eukaryota</taxon>
        <taxon>Viridiplantae</taxon>
        <taxon>Streptophyta</taxon>
        <taxon>Embryophyta</taxon>
        <taxon>Tracheophyta</taxon>
        <taxon>Spermatophyta</taxon>
        <taxon>Magnoliopsida</taxon>
        <taxon>eudicotyledons</taxon>
        <taxon>Gunneridae</taxon>
        <taxon>Pentapetalae</taxon>
        <taxon>asterids</taxon>
        <taxon>campanulids</taxon>
        <taxon>Asterales</taxon>
        <taxon>Asteraceae</taxon>
        <taxon>Asteroideae</taxon>
        <taxon>Heliantheae alliance</taxon>
        <taxon>Millerieae</taxon>
        <taxon>Smallanthus</taxon>
    </lineage>
</organism>
<dbReference type="EMBL" id="CM042022">
    <property type="protein sequence ID" value="KAI3814643.1"/>
    <property type="molecule type" value="Genomic_DNA"/>
</dbReference>